<dbReference type="Proteomes" id="UP001308005">
    <property type="component" value="Unassembled WGS sequence"/>
</dbReference>
<accession>A0ABU6CWJ9</accession>
<name>A0ABU6CWJ9_9GAMM</name>
<evidence type="ECO:0000313" key="4">
    <source>
        <dbReference type="EMBL" id="MEB4591221.1"/>
    </source>
</evidence>
<evidence type="ECO:0000256" key="1">
    <source>
        <dbReference type="ARBA" id="ARBA00022884"/>
    </source>
</evidence>
<sequence length="177" mass="19435">MNDNTDKPRQTLTITRKPATAGNDTTTPTGGAVRRSGKRIITRAELPNVQKPGQPKKSAKKPANRKPRQPPKPKKTPPSDLRARELSDSLNAFAVWRTRQPLALGIEKQIFRHIAAHQLSASKRVVQKLLHHHTHNRAYLQAVGQGGQRFNLDGAEAGAILPGEREHAGRALAAMPQ</sequence>
<dbReference type="RefSeq" id="WP_324694667.1">
    <property type="nucleotide sequence ID" value="NZ_JAYMYJ010000091.1"/>
</dbReference>
<evidence type="ECO:0000259" key="3">
    <source>
        <dbReference type="SMART" id="SM00945"/>
    </source>
</evidence>
<organism evidence="4 5">
    <name type="scientific">Candidatus Thiothrix phosphatis</name>
    <dbReference type="NCBI Taxonomy" id="3112415"/>
    <lineage>
        <taxon>Bacteria</taxon>
        <taxon>Pseudomonadati</taxon>
        <taxon>Pseudomonadota</taxon>
        <taxon>Gammaproteobacteria</taxon>
        <taxon>Thiotrichales</taxon>
        <taxon>Thiotrichaceae</taxon>
        <taxon>Thiothrix</taxon>
    </lineage>
</organism>
<feature type="domain" description="ProQ/FinO" evidence="3">
    <location>
        <begin position="82"/>
        <end position="177"/>
    </location>
</feature>
<protein>
    <submittedName>
        <fullName evidence="4">ProQ/FINO family protein</fullName>
    </submittedName>
</protein>
<dbReference type="Gene3D" id="1.10.1710.10">
    <property type="entry name" value="ProQ/FinO domain"/>
    <property type="match status" value="1"/>
</dbReference>
<gene>
    <name evidence="4" type="ORF">VSS37_09550</name>
</gene>
<comment type="caution">
    <text evidence="4">The sequence shown here is derived from an EMBL/GenBank/DDBJ whole genome shotgun (WGS) entry which is preliminary data.</text>
</comment>
<keyword evidence="5" id="KW-1185">Reference proteome</keyword>
<evidence type="ECO:0000313" key="5">
    <source>
        <dbReference type="Proteomes" id="UP001308005"/>
    </source>
</evidence>
<feature type="compositionally biased region" description="Basic residues" evidence="2">
    <location>
        <begin position="57"/>
        <end position="75"/>
    </location>
</feature>
<dbReference type="Pfam" id="PF04352">
    <property type="entry name" value="ProQ"/>
    <property type="match status" value="1"/>
</dbReference>
<dbReference type="SMART" id="SM00945">
    <property type="entry name" value="ProQ"/>
    <property type="match status" value="1"/>
</dbReference>
<proteinExistence type="predicted"/>
<dbReference type="SUPFAM" id="SSF48657">
    <property type="entry name" value="FinO-like"/>
    <property type="match status" value="1"/>
</dbReference>
<reference evidence="4 5" key="2">
    <citation type="submission" date="2024-01" db="EMBL/GenBank/DDBJ databases">
        <authorList>
            <person name="Xie X."/>
        </authorList>
    </citation>
    <scope>NUCLEOTIDE SEQUENCE [LARGE SCALE GENOMIC DNA]</scope>
    <source>
        <strain evidence="4">SCUT-1</strain>
    </source>
</reference>
<reference evidence="5" key="1">
    <citation type="submission" date="2023-07" db="EMBL/GenBank/DDBJ databases">
        <title>The carbon used by Thiothrix.</title>
        <authorList>
            <person name="Chen L."/>
        </authorList>
    </citation>
    <scope>NUCLEOTIDE SEQUENCE [LARGE SCALE GENOMIC DNA]</scope>
</reference>
<evidence type="ECO:0000256" key="2">
    <source>
        <dbReference type="SAM" id="MobiDB-lite"/>
    </source>
</evidence>
<dbReference type="EMBL" id="JAYMYJ010000091">
    <property type="protein sequence ID" value="MEB4591221.1"/>
    <property type="molecule type" value="Genomic_DNA"/>
</dbReference>
<feature type="region of interest" description="Disordered" evidence="2">
    <location>
        <begin position="1"/>
        <end position="85"/>
    </location>
</feature>
<dbReference type="InterPro" id="IPR016103">
    <property type="entry name" value="ProQ/FinO"/>
</dbReference>
<keyword evidence="1" id="KW-0694">RNA-binding</keyword>
<dbReference type="InterPro" id="IPR036442">
    <property type="entry name" value="ProQ/FinO_sf"/>
</dbReference>